<name>A0A3B0ZU19_9ZZZZ</name>
<proteinExistence type="predicted"/>
<dbReference type="AlphaFoldDB" id="A0A3B0ZU19"/>
<feature type="domain" description="HipA N-terminal subdomain 1" evidence="4">
    <location>
        <begin position="9"/>
        <end position="124"/>
    </location>
</feature>
<evidence type="ECO:0000256" key="1">
    <source>
        <dbReference type="ARBA" id="ARBA00022679"/>
    </source>
</evidence>
<gene>
    <name evidence="5" type="ORF">MNBD_GAMMA21-1096</name>
</gene>
<evidence type="ECO:0000259" key="3">
    <source>
        <dbReference type="Pfam" id="PF07804"/>
    </source>
</evidence>
<organism evidence="5">
    <name type="scientific">hydrothermal vent metagenome</name>
    <dbReference type="NCBI Taxonomy" id="652676"/>
    <lineage>
        <taxon>unclassified sequences</taxon>
        <taxon>metagenomes</taxon>
        <taxon>ecological metagenomes</taxon>
    </lineage>
</organism>
<dbReference type="InterPro" id="IPR052028">
    <property type="entry name" value="HipA_Ser/Thr_kinase"/>
</dbReference>
<keyword evidence="2 5" id="KW-0418">Kinase</keyword>
<dbReference type="InterPro" id="IPR012893">
    <property type="entry name" value="HipA-like_C"/>
</dbReference>
<keyword evidence="1" id="KW-0808">Transferase</keyword>
<dbReference type="GO" id="GO:0004674">
    <property type="term" value="F:protein serine/threonine kinase activity"/>
    <property type="evidence" value="ECO:0007669"/>
    <property type="project" value="TreeGrafter"/>
</dbReference>
<accession>A0A3B0ZU19</accession>
<dbReference type="Pfam" id="PF07804">
    <property type="entry name" value="HipA_C"/>
    <property type="match status" value="1"/>
</dbReference>
<sequence>MVKKVETAIVTLWGDTVGAVSWLVERDYAIFEYEPAFLKKGLDVSPIHMSLDNARNGDGKFSFPALNKNTFLGLPGMLADALPDKFGNSIIDVWLSRNGRDSTNFSPVERLCYTGKRAMGALEFSPAIMDKYNAPVSVEVSELVGLAQEIMNERKALDVQLGQTEHENADAILDILRVGTSAGGARPKAVIAMNEDGNVMSGQAEVPKDYDYWLLKFDGVTDLELGEASGYGRIEYAYYQMAKAAGINMTPCRLFEENGRAHFMTKRFDRIDGKKQHMQTLCGLAHYDFNMPGAYSYEQTFEIMRRLRLSKATATEQYRRMLFNIIARDLDDHTKNISFLMGADGKWTLSPAYDVIYAHNPAGKWTNRHQMSANGKRDNFSRKDLFEVGESISLARPEEVINEVVTAVDKWTEFARDAGVNKKSTVEINKQLCTNL</sequence>
<evidence type="ECO:0000259" key="4">
    <source>
        <dbReference type="Pfam" id="PF13657"/>
    </source>
</evidence>
<evidence type="ECO:0000256" key="2">
    <source>
        <dbReference type="ARBA" id="ARBA00022777"/>
    </source>
</evidence>
<dbReference type="PANTHER" id="PTHR37419:SF8">
    <property type="entry name" value="TOXIN YJJJ"/>
    <property type="match status" value="1"/>
</dbReference>
<dbReference type="GO" id="GO:0005829">
    <property type="term" value="C:cytosol"/>
    <property type="evidence" value="ECO:0007669"/>
    <property type="project" value="TreeGrafter"/>
</dbReference>
<dbReference type="InterPro" id="IPR017508">
    <property type="entry name" value="HipA_N1"/>
</dbReference>
<evidence type="ECO:0000313" key="5">
    <source>
        <dbReference type="EMBL" id="VAW91573.1"/>
    </source>
</evidence>
<reference evidence="5" key="1">
    <citation type="submission" date="2018-06" db="EMBL/GenBank/DDBJ databases">
        <authorList>
            <person name="Zhirakovskaya E."/>
        </authorList>
    </citation>
    <scope>NUCLEOTIDE SEQUENCE</scope>
</reference>
<dbReference type="PANTHER" id="PTHR37419">
    <property type="entry name" value="SERINE/THREONINE-PROTEIN KINASE TOXIN HIPA"/>
    <property type="match status" value="1"/>
</dbReference>
<dbReference type="Pfam" id="PF13657">
    <property type="entry name" value="Couple_hipA"/>
    <property type="match status" value="1"/>
</dbReference>
<protein>
    <submittedName>
        <fullName evidence="5">Toxin HigB / Protein kinase domain of HipA</fullName>
    </submittedName>
</protein>
<dbReference type="EMBL" id="UOFR01000012">
    <property type="protein sequence ID" value="VAW91573.1"/>
    <property type="molecule type" value="Genomic_DNA"/>
</dbReference>
<feature type="domain" description="HipA-like C-terminal" evidence="3">
    <location>
        <begin position="180"/>
        <end position="410"/>
    </location>
</feature>